<dbReference type="Pfam" id="PF00126">
    <property type="entry name" value="HTH_1"/>
    <property type="match status" value="1"/>
</dbReference>
<dbReference type="Gene3D" id="1.10.10.10">
    <property type="entry name" value="Winged helix-like DNA-binding domain superfamily/Winged helix DNA-binding domain"/>
    <property type="match status" value="1"/>
</dbReference>
<comment type="similarity">
    <text evidence="1">Belongs to the LysR transcriptional regulatory family.</text>
</comment>
<dbReference type="EMBL" id="JBEWZI010000012">
    <property type="protein sequence ID" value="MET7015045.1"/>
    <property type="molecule type" value="Genomic_DNA"/>
</dbReference>
<gene>
    <name evidence="6" type="ORF">ABXR19_12655</name>
</gene>
<evidence type="ECO:0000259" key="5">
    <source>
        <dbReference type="PROSITE" id="PS50931"/>
    </source>
</evidence>
<accession>A0ABV2TNC9</accession>
<organism evidence="6 7">
    <name type="scientific">Uliginosibacterium flavum</name>
    <dbReference type="NCBI Taxonomy" id="1396831"/>
    <lineage>
        <taxon>Bacteria</taxon>
        <taxon>Pseudomonadati</taxon>
        <taxon>Pseudomonadota</taxon>
        <taxon>Betaproteobacteria</taxon>
        <taxon>Rhodocyclales</taxon>
        <taxon>Zoogloeaceae</taxon>
        <taxon>Uliginosibacterium</taxon>
    </lineage>
</organism>
<keyword evidence="4" id="KW-0804">Transcription</keyword>
<dbReference type="PANTHER" id="PTHR30537">
    <property type="entry name" value="HTH-TYPE TRANSCRIPTIONAL REGULATOR"/>
    <property type="match status" value="1"/>
</dbReference>
<reference evidence="6 7" key="1">
    <citation type="submission" date="2024-07" db="EMBL/GenBank/DDBJ databases">
        <title>Uliginosibacterium flavum JJ3220;KACC:17644.</title>
        <authorList>
            <person name="Kim M.K."/>
        </authorList>
    </citation>
    <scope>NUCLEOTIDE SEQUENCE [LARGE SCALE GENOMIC DNA]</scope>
    <source>
        <strain evidence="6 7">KACC:17644</strain>
    </source>
</reference>
<dbReference type="CDD" id="cd08422">
    <property type="entry name" value="PBP2_CrgA_like"/>
    <property type="match status" value="1"/>
</dbReference>
<dbReference type="InterPro" id="IPR005119">
    <property type="entry name" value="LysR_subst-bd"/>
</dbReference>
<sequence>MERLINMASFAEVVEAGGFSAAAQKLACSRAVVSKRISALEKDFGVTLLHRTTRRQSLSEAGEALYAYCRRVLDEMNSAEAHLHELASTPRGTLRVTAPHSYGTRVLGPQLASFLQRFPEIRVELQLSDQMADLAGSAVDIAVRLTNTPAPGLVARHLAELPYVICAAPAYLQAHGTPQTAPELRQHNCLFYAGDVIQNPWRITSPAGEMLDIEVRGVLVVNSVEVLRATACEGLGIIAMSRYLVDAELQRGELVEILGDCHMPPRQIHLVTLPDRLLPAKTRAFIDFLLPGRSVAMR</sequence>
<evidence type="ECO:0000313" key="7">
    <source>
        <dbReference type="Proteomes" id="UP001549691"/>
    </source>
</evidence>
<dbReference type="InterPro" id="IPR036388">
    <property type="entry name" value="WH-like_DNA-bd_sf"/>
</dbReference>
<dbReference type="InterPro" id="IPR036390">
    <property type="entry name" value="WH_DNA-bd_sf"/>
</dbReference>
<evidence type="ECO:0000256" key="2">
    <source>
        <dbReference type="ARBA" id="ARBA00023015"/>
    </source>
</evidence>
<keyword evidence="7" id="KW-1185">Reference proteome</keyword>
<dbReference type="InterPro" id="IPR058163">
    <property type="entry name" value="LysR-type_TF_proteobact-type"/>
</dbReference>
<dbReference type="Pfam" id="PF03466">
    <property type="entry name" value="LysR_substrate"/>
    <property type="match status" value="1"/>
</dbReference>
<dbReference type="InterPro" id="IPR000847">
    <property type="entry name" value="LysR_HTH_N"/>
</dbReference>
<keyword evidence="2" id="KW-0805">Transcription regulation</keyword>
<keyword evidence="3" id="KW-0238">DNA-binding</keyword>
<dbReference type="RefSeq" id="WP_354601508.1">
    <property type="nucleotide sequence ID" value="NZ_JBEWZI010000012.1"/>
</dbReference>
<protein>
    <submittedName>
        <fullName evidence="6">LysR family transcriptional regulator</fullName>
    </submittedName>
</protein>
<proteinExistence type="inferred from homology"/>
<feature type="domain" description="HTH lysR-type" evidence="5">
    <location>
        <begin position="10"/>
        <end position="59"/>
    </location>
</feature>
<name>A0ABV2TNC9_9RHOO</name>
<dbReference type="SUPFAM" id="SSF53850">
    <property type="entry name" value="Periplasmic binding protein-like II"/>
    <property type="match status" value="1"/>
</dbReference>
<comment type="caution">
    <text evidence="6">The sequence shown here is derived from an EMBL/GenBank/DDBJ whole genome shotgun (WGS) entry which is preliminary data.</text>
</comment>
<dbReference type="PROSITE" id="PS50931">
    <property type="entry name" value="HTH_LYSR"/>
    <property type="match status" value="1"/>
</dbReference>
<evidence type="ECO:0000256" key="1">
    <source>
        <dbReference type="ARBA" id="ARBA00009437"/>
    </source>
</evidence>
<evidence type="ECO:0000313" key="6">
    <source>
        <dbReference type="EMBL" id="MET7015045.1"/>
    </source>
</evidence>
<dbReference type="Gene3D" id="3.40.190.290">
    <property type="match status" value="1"/>
</dbReference>
<dbReference type="Proteomes" id="UP001549691">
    <property type="component" value="Unassembled WGS sequence"/>
</dbReference>
<dbReference type="SUPFAM" id="SSF46785">
    <property type="entry name" value="Winged helix' DNA-binding domain"/>
    <property type="match status" value="1"/>
</dbReference>
<dbReference type="PANTHER" id="PTHR30537:SF35">
    <property type="entry name" value="TRANSCRIPTIONAL REGULATORY PROTEIN"/>
    <property type="match status" value="1"/>
</dbReference>
<evidence type="ECO:0000256" key="3">
    <source>
        <dbReference type="ARBA" id="ARBA00023125"/>
    </source>
</evidence>
<evidence type="ECO:0000256" key="4">
    <source>
        <dbReference type="ARBA" id="ARBA00023163"/>
    </source>
</evidence>